<dbReference type="EMBL" id="LAZR01028466">
    <property type="protein sequence ID" value="KKL62511.1"/>
    <property type="molecule type" value="Genomic_DNA"/>
</dbReference>
<dbReference type="GO" id="GO:0003677">
    <property type="term" value="F:DNA binding"/>
    <property type="evidence" value="ECO:0007669"/>
    <property type="project" value="InterPro"/>
</dbReference>
<evidence type="ECO:0000313" key="2">
    <source>
        <dbReference type="EMBL" id="KKL62511.1"/>
    </source>
</evidence>
<accession>A0A0F9E8E1</accession>
<comment type="caution">
    <text evidence="2">The sequence shown here is derived from an EMBL/GenBank/DDBJ whole genome shotgun (WGS) entry which is preliminary data.</text>
</comment>
<feature type="domain" description="RNA polymerase sigma factor 70 region 4 type 2" evidence="1">
    <location>
        <begin position="19"/>
        <end position="48"/>
    </location>
</feature>
<dbReference type="AlphaFoldDB" id="A0A0F9E8E1"/>
<sequence>MKKNLTDKQVQAYRLVSGEFEGLSTDEAAKHMGITPQAINRLLSRAKKIYPKLFPLLTKQEVDVKALHVLGWGNEDIADKLQVSLSRISQIIGAINEKQNTVCRRPIKMLTYHIGMDSKIRRKF</sequence>
<dbReference type="InterPro" id="IPR016032">
    <property type="entry name" value="Sig_transdc_resp-reg_C-effctor"/>
</dbReference>
<dbReference type="Pfam" id="PF08281">
    <property type="entry name" value="Sigma70_r4_2"/>
    <property type="match status" value="1"/>
</dbReference>
<dbReference type="Gene3D" id="1.10.10.10">
    <property type="entry name" value="Winged helix-like DNA-binding domain superfamily/Winged helix DNA-binding domain"/>
    <property type="match status" value="1"/>
</dbReference>
<name>A0A0F9E8E1_9ZZZZ</name>
<organism evidence="2">
    <name type="scientific">marine sediment metagenome</name>
    <dbReference type="NCBI Taxonomy" id="412755"/>
    <lineage>
        <taxon>unclassified sequences</taxon>
        <taxon>metagenomes</taxon>
        <taxon>ecological metagenomes</taxon>
    </lineage>
</organism>
<protein>
    <recommendedName>
        <fullName evidence="1">RNA polymerase sigma factor 70 region 4 type 2 domain-containing protein</fullName>
    </recommendedName>
</protein>
<dbReference type="InterPro" id="IPR013249">
    <property type="entry name" value="RNA_pol_sigma70_r4_t2"/>
</dbReference>
<dbReference type="SUPFAM" id="SSF46894">
    <property type="entry name" value="C-terminal effector domain of the bipartite response regulators"/>
    <property type="match status" value="1"/>
</dbReference>
<gene>
    <name evidence="2" type="ORF">LCGC14_2184460</name>
</gene>
<dbReference type="SUPFAM" id="SSF88659">
    <property type="entry name" value="Sigma3 and sigma4 domains of RNA polymerase sigma factors"/>
    <property type="match status" value="1"/>
</dbReference>
<dbReference type="GO" id="GO:0016987">
    <property type="term" value="F:sigma factor activity"/>
    <property type="evidence" value="ECO:0007669"/>
    <property type="project" value="InterPro"/>
</dbReference>
<reference evidence="2" key="1">
    <citation type="journal article" date="2015" name="Nature">
        <title>Complex archaea that bridge the gap between prokaryotes and eukaryotes.</title>
        <authorList>
            <person name="Spang A."/>
            <person name="Saw J.H."/>
            <person name="Jorgensen S.L."/>
            <person name="Zaremba-Niedzwiedzka K."/>
            <person name="Martijn J."/>
            <person name="Lind A.E."/>
            <person name="van Eijk R."/>
            <person name="Schleper C."/>
            <person name="Guy L."/>
            <person name="Ettema T.J."/>
        </authorList>
    </citation>
    <scope>NUCLEOTIDE SEQUENCE</scope>
</reference>
<dbReference type="GO" id="GO:0006352">
    <property type="term" value="P:DNA-templated transcription initiation"/>
    <property type="evidence" value="ECO:0007669"/>
    <property type="project" value="InterPro"/>
</dbReference>
<evidence type="ECO:0000259" key="1">
    <source>
        <dbReference type="Pfam" id="PF08281"/>
    </source>
</evidence>
<dbReference type="InterPro" id="IPR036388">
    <property type="entry name" value="WH-like_DNA-bd_sf"/>
</dbReference>
<dbReference type="InterPro" id="IPR013324">
    <property type="entry name" value="RNA_pol_sigma_r3/r4-like"/>
</dbReference>
<proteinExistence type="predicted"/>